<accession>A0ABP7Q6S3</accession>
<dbReference type="EMBL" id="BAABCQ010000047">
    <property type="protein sequence ID" value="GAA3977472.1"/>
    <property type="molecule type" value="Genomic_DNA"/>
</dbReference>
<evidence type="ECO:0000313" key="1">
    <source>
        <dbReference type="EMBL" id="GAA3977472.1"/>
    </source>
</evidence>
<organism evidence="1 2">
    <name type="scientific">Streptomyces marokkonensis</name>
    <dbReference type="NCBI Taxonomy" id="324855"/>
    <lineage>
        <taxon>Bacteria</taxon>
        <taxon>Bacillati</taxon>
        <taxon>Actinomycetota</taxon>
        <taxon>Actinomycetes</taxon>
        <taxon>Kitasatosporales</taxon>
        <taxon>Streptomycetaceae</taxon>
        <taxon>Streptomyces</taxon>
    </lineage>
</organism>
<protein>
    <submittedName>
        <fullName evidence="1">Uncharacterized protein</fullName>
    </submittedName>
</protein>
<name>A0ABP7Q6S3_9ACTN</name>
<comment type="caution">
    <text evidence="1">The sequence shown here is derived from an EMBL/GenBank/DDBJ whole genome shotgun (WGS) entry which is preliminary data.</text>
</comment>
<reference evidence="2" key="1">
    <citation type="journal article" date="2019" name="Int. J. Syst. Evol. Microbiol.">
        <title>The Global Catalogue of Microorganisms (GCM) 10K type strain sequencing project: providing services to taxonomists for standard genome sequencing and annotation.</title>
        <authorList>
            <consortium name="The Broad Institute Genomics Platform"/>
            <consortium name="The Broad Institute Genome Sequencing Center for Infectious Disease"/>
            <person name="Wu L."/>
            <person name="Ma J."/>
        </authorList>
    </citation>
    <scope>NUCLEOTIDE SEQUENCE [LARGE SCALE GENOMIC DNA]</scope>
    <source>
        <strain evidence="2">JCM 17027</strain>
    </source>
</reference>
<sequence>MNGTARRKPGARMTLHVYRVDRDGAVTKDFGTVNVKGKEAPLPVRDAYPPCWCPRHRAAQVAAR</sequence>
<dbReference type="Proteomes" id="UP001500034">
    <property type="component" value="Unassembled WGS sequence"/>
</dbReference>
<evidence type="ECO:0000313" key="2">
    <source>
        <dbReference type="Proteomes" id="UP001500034"/>
    </source>
</evidence>
<proteinExistence type="predicted"/>
<gene>
    <name evidence="1" type="ORF">GCM10022384_29140</name>
</gene>
<keyword evidence="2" id="KW-1185">Reference proteome</keyword>